<evidence type="ECO:0000313" key="3">
    <source>
        <dbReference type="EMBL" id="KAF2839958.1"/>
    </source>
</evidence>
<organism evidence="3 4">
    <name type="scientific">Patellaria atrata CBS 101060</name>
    <dbReference type="NCBI Taxonomy" id="1346257"/>
    <lineage>
        <taxon>Eukaryota</taxon>
        <taxon>Fungi</taxon>
        <taxon>Dikarya</taxon>
        <taxon>Ascomycota</taxon>
        <taxon>Pezizomycotina</taxon>
        <taxon>Dothideomycetes</taxon>
        <taxon>Dothideomycetes incertae sedis</taxon>
        <taxon>Patellariales</taxon>
        <taxon>Patellariaceae</taxon>
        <taxon>Patellaria</taxon>
    </lineage>
</organism>
<comment type="caution">
    <text evidence="3">The sequence shown here is derived from an EMBL/GenBank/DDBJ whole genome shotgun (WGS) entry which is preliminary data.</text>
</comment>
<dbReference type="AlphaFoldDB" id="A0A9P4SE58"/>
<proteinExistence type="predicted"/>
<evidence type="ECO:0000256" key="2">
    <source>
        <dbReference type="SAM" id="Phobius"/>
    </source>
</evidence>
<keyword evidence="2" id="KW-1133">Transmembrane helix</keyword>
<accession>A0A9P4SE58</accession>
<reference evidence="3" key="1">
    <citation type="journal article" date="2020" name="Stud. Mycol.">
        <title>101 Dothideomycetes genomes: a test case for predicting lifestyles and emergence of pathogens.</title>
        <authorList>
            <person name="Haridas S."/>
            <person name="Albert R."/>
            <person name="Binder M."/>
            <person name="Bloem J."/>
            <person name="Labutti K."/>
            <person name="Salamov A."/>
            <person name="Andreopoulos B."/>
            <person name="Baker S."/>
            <person name="Barry K."/>
            <person name="Bills G."/>
            <person name="Bluhm B."/>
            <person name="Cannon C."/>
            <person name="Castanera R."/>
            <person name="Culley D."/>
            <person name="Daum C."/>
            <person name="Ezra D."/>
            <person name="Gonzalez J."/>
            <person name="Henrissat B."/>
            <person name="Kuo A."/>
            <person name="Liang C."/>
            <person name="Lipzen A."/>
            <person name="Lutzoni F."/>
            <person name="Magnuson J."/>
            <person name="Mondo S."/>
            <person name="Nolan M."/>
            <person name="Ohm R."/>
            <person name="Pangilinan J."/>
            <person name="Park H.-J."/>
            <person name="Ramirez L."/>
            <person name="Alfaro M."/>
            <person name="Sun H."/>
            <person name="Tritt A."/>
            <person name="Yoshinaga Y."/>
            <person name="Zwiers L.-H."/>
            <person name="Turgeon B."/>
            <person name="Goodwin S."/>
            <person name="Spatafora J."/>
            <person name="Crous P."/>
            <person name="Grigoriev I."/>
        </authorList>
    </citation>
    <scope>NUCLEOTIDE SEQUENCE</scope>
    <source>
        <strain evidence="3">CBS 101060</strain>
    </source>
</reference>
<feature type="compositionally biased region" description="Gly residues" evidence="1">
    <location>
        <begin position="148"/>
        <end position="164"/>
    </location>
</feature>
<dbReference type="EMBL" id="MU006094">
    <property type="protein sequence ID" value="KAF2839958.1"/>
    <property type="molecule type" value="Genomic_DNA"/>
</dbReference>
<feature type="region of interest" description="Disordered" evidence="1">
    <location>
        <begin position="81"/>
        <end position="101"/>
    </location>
</feature>
<evidence type="ECO:0000313" key="4">
    <source>
        <dbReference type="Proteomes" id="UP000799429"/>
    </source>
</evidence>
<sequence length="164" mass="16674">MPPRLSHSYSLSLLSRKVGSVCHKSSTSCKPATKKQTFIIAICAGVGALLVLLLVLWWYRCCCCCSRRGDKRSVSQRIKDGFSGWKNGGQRPAKGDKAGTYEKVDEGASAVSGAADVDTSYSSTAGGSSGGSSGSYGDGGAVSDSSGGWSGGSSGGFSAGFSGF</sequence>
<gene>
    <name evidence="3" type="ORF">M501DRAFT_1016043</name>
</gene>
<keyword evidence="2" id="KW-0472">Membrane</keyword>
<evidence type="ECO:0000256" key="1">
    <source>
        <dbReference type="SAM" id="MobiDB-lite"/>
    </source>
</evidence>
<name>A0A9P4SE58_9PEZI</name>
<protein>
    <submittedName>
        <fullName evidence="3">Uncharacterized protein</fullName>
    </submittedName>
</protein>
<keyword evidence="2" id="KW-0812">Transmembrane</keyword>
<feature type="transmembrane region" description="Helical" evidence="2">
    <location>
        <begin position="38"/>
        <end position="59"/>
    </location>
</feature>
<feature type="compositionally biased region" description="Gly residues" evidence="1">
    <location>
        <begin position="127"/>
        <end position="140"/>
    </location>
</feature>
<dbReference type="Proteomes" id="UP000799429">
    <property type="component" value="Unassembled WGS sequence"/>
</dbReference>
<keyword evidence="4" id="KW-1185">Reference proteome</keyword>
<feature type="region of interest" description="Disordered" evidence="1">
    <location>
        <begin position="119"/>
        <end position="164"/>
    </location>
</feature>